<evidence type="ECO:0000313" key="2">
    <source>
        <dbReference type="Proteomes" id="UP001196413"/>
    </source>
</evidence>
<dbReference type="EMBL" id="JAHQIW010002495">
    <property type="protein sequence ID" value="KAJ1355530.1"/>
    <property type="molecule type" value="Genomic_DNA"/>
</dbReference>
<reference evidence="1" key="1">
    <citation type="submission" date="2021-06" db="EMBL/GenBank/DDBJ databases">
        <title>Parelaphostrongylus tenuis whole genome reference sequence.</title>
        <authorList>
            <person name="Garwood T.J."/>
            <person name="Larsen P.A."/>
            <person name="Fountain-Jones N.M."/>
            <person name="Garbe J.R."/>
            <person name="Macchietto M.G."/>
            <person name="Kania S.A."/>
            <person name="Gerhold R.W."/>
            <person name="Richards J.E."/>
            <person name="Wolf T.M."/>
        </authorList>
    </citation>
    <scope>NUCLEOTIDE SEQUENCE</scope>
    <source>
        <strain evidence="1">MNPRO001-30</strain>
        <tissue evidence="1">Meninges</tissue>
    </source>
</reference>
<dbReference type="AlphaFoldDB" id="A0AAD5MBG4"/>
<comment type="caution">
    <text evidence="1">The sequence shown here is derived from an EMBL/GenBank/DDBJ whole genome shotgun (WGS) entry which is preliminary data.</text>
</comment>
<gene>
    <name evidence="1" type="ORF">KIN20_012976</name>
</gene>
<proteinExistence type="predicted"/>
<evidence type="ECO:0000313" key="1">
    <source>
        <dbReference type="EMBL" id="KAJ1355530.1"/>
    </source>
</evidence>
<sequence length="107" mass="12022">MPINVTDSIDTRKMNNVFTILAVLGTAMNRAGQCLLMKNKAGEHYNAIVFDENSTIIEQKENHLKWAGNDGLQGEKNERNKFIHQIAAVSKQLDSIMDNGNQTLMEM</sequence>
<dbReference type="Proteomes" id="UP001196413">
    <property type="component" value="Unassembled WGS sequence"/>
</dbReference>
<organism evidence="1 2">
    <name type="scientific">Parelaphostrongylus tenuis</name>
    <name type="common">Meningeal worm</name>
    <dbReference type="NCBI Taxonomy" id="148309"/>
    <lineage>
        <taxon>Eukaryota</taxon>
        <taxon>Metazoa</taxon>
        <taxon>Ecdysozoa</taxon>
        <taxon>Nematoda</taxon>
        <taxon>Chromadorea</taxon>
        <taxon>Rhabditida</taxon>
        <taxon>Rhabditina</taxon>
        <taxon>Rhabditomorpha</taxon>
        <taxon>Strongyloidea</taxon>
        <taxon>Metastrongylidae</taxon>
        <taxon>Parelaphostrongylus</taxon>
    </lineage>
</organism>
<accession>A0AAD5MBG4</accession>
<keyword evidence="2" id="KW-1185">Reference proteome</keyword>
<protein>
    <submittedName>
        <fullName evidence="1">Uncharacterized protein</fullName>
    </submittedName>
</protein>
<name>A0AAD5MBG4_PARTN</name>